<keyword evidence="3" id="KW-1185">Reference proteome</keyword>
<evidence type="ECO:0000313" key="3">
    <source>
        <dbReference type="Proteomes" id="UP000294614"/>
    </source>
</evidence>
<reference evidence="2 3" key="1">
    <citation type="submission" date="2019-03" db="EMBL/GenBank/DDBJ databases">
        <title>Genomic Encyclopedia of Type Strains, Phase IV (KMG-IV): sequencing the most valuable type-strain genomes for metagenomic binning, comparative biology and taxonomic classification.</title>
        <authorList>
            <person name="Goeker M."/>
        </authorList>
    </citation>
    <scope>NUCLEOTIDE SEQUENCE [LARGE SCALE GENOMIC DNA]</scope>
    <source>
        <strain evidence="2 3">DSM 24984</strain>
    </source>
</reference>
<evidence type="ECO:0000313" key="2">
    <source>
        <dbReference type="EMBL" id="TCK58179.1"/>
    </source>
</evidence>
<sequence length="153" mass="16726">MKKIFMTLAIIFSVSCAFAATMVITLTNGKVITISTDEIESISFNEGYGSVSSVNLTGNYINSGQPAYASQQGSNVVIDYNYAEHGKVIGKVKGKVLQGFWIEDASGVRCSSQKDGRYFWGKIVLEVQSNGDLYGKWGYCEDNVSADITFSRQ</sequence>
<accession>A0A4R1K576</accession>
<evidence type="ECO:0000256" key="1">
    <source>
        <dbReference type="SAM" id="SignalP"/>
    </source>
</evidence>
<name>A0A4R1K576_9BACT</name>
<comment type="caution">
    <text evidence="2">The sequence shown here is derived from an EMBL/GenBank/DDBJ whole genome shotgun (WGS) entry which is preliminary data.</text>
</comment>
<dbReference type="AlphaFoldDB" id="A0A4R1K576"/>
<dbReference type="RefSeq" id="WP_132874718.1">
    <property type="nucleotide sequence ID" value="NZ_JAJUHT010000009.1"/>
</dbReference>
<feature type="signal peptide" evidence="1">
    <location>
        <begin position="1"/>
        <end position="19"/>
    </location>
</feature>
<keyword evidence="1" id="KW-0732">Signal</keyword>
<dbReference type="OrthoDB" id="327733at2"/>
<dbReference type="EMBL" id="SMGG01000009">
    <property type="protein sequence ID" value="TCK58179.1"/>
    <property type="molecule type" value="Genomic_DNA"/>
</dbReference>
<proteinExistence type="predicted"/>
<gene>
    <name evidence="2" type="ORF">C8D98_2757</name>
</gene>
<protein>
    <submittedName>
        <fullName evidence="2">Uncharacterized protein</fullName>
    </submittedName>
</protein>
<feature type="chain" id="PRO_5020670952" evidence="1">
    <location>
        <begin position="20"/>
        <end position="153"/>
    </location>
</feature>
<dbReference type="PROSITE" id="PS51257">
    <property type="entry name" value="PROKAR_LIPOPROTEIN"/>
    <property type="match status" value="1"/>
</dbReference>
<dbReference type="Proteomes" id="UP000294614">
    <property type="component" value="Unassembled WGS sequence"/>
</dbReference>
<organism evidence="2 3">
    <name type="scientific">Seleniivibrio woodruffii</name>
    <dbReference type="NCBI Taxonomy" id="1078050"/>
    <lineage>
        <taxon>Bacteria</taxon>
        <taxon>Pseudomonadati</taxon>
        <taxon>Deferribacterota</taxon>
        <taxon>Deferribacteres</taxon>
        <taxon>Deferribacterales</taxon>
        <taxon>Geovibrionaceae</taxon>
        <taxon>Seleniivibrio</taxon>
    </lineage>
</organism>